<evidence type="ECO:0000256" key="3">
    <source>
        <dbReference type="ARBA" id="ARBA00020984"/>
    </source>
</evidence>
<dbReference type="GO" id="GO:0000139">
    <property type="term" value="C:Golgi membrane"/>
    <property type="evidence" value="ECO:0007669"/>
    <property type="project" value="UniProtKB-SubCell"/>
</dbReference>
<evidence type="ECO:0000256" key="2">
    <source>
        <dbReference type="ARBA" id="ARBA00005831"/>
    </source>
</evidence>
<keyword evidence="6" id="KW-0333">Golgi apparatus</keyword>
<dbReference type="EMBL" id="JNBR01002871">
    <property type="protein sequence ID" value="OQR80775.1"/>
    <property type="molecule type" value="Genomic_DNA"/>
</dbReference>
<keyword evidence="4" id="KW-0813">Transport</keyword>
<dbReference type="AlphaFoldDB" id="A0A1V9Y4X8"/>
<keyword evidence="5" id="KW-0653">Protein transport</keyword>
<gene>
    <name evidence="9" type="ORF">ACHHYP_17213</name>
</gene>
<evidence type="ECO:0000256" key="6">
    <source>
        <dbReference type="ARBA" id="ARBA00023034"/>
    </source>
</evidence>
<organism evidence="9 10">
    <name type="scientific">Achlya hypogyna</name>
    <name type="common">Oomycete</name>
    <name type="synonym">Protoachlya hypogyna</name>
    <dbReference type="NCBI Taxonomy" id="1202772"/>
    <lineage>
        <taxon>Eukaryota</taxon>
        <taxon>Sar</taxon>
        <taxon>Stramenopiles</taxon>
        <taxon>Oomycota</taxon>
        <taxon>Saprolegniomycetes</taxon>
        <taxon>Saprolegniales</taxon>
        <taxon>Achlyaceae</taxon>
        <taxon>Achlya</taxon>
    </lineage>
</organism>
<name>A0A1V9Y4X8_ACHHY</name>
<dbReference type="Pfam" id="PF10191">
    <property type="entry name" value="COG7"/>
    <property type="match status" value="1"/>
</dbReference>
<evidence type="ECO:0000256" key="4">
    <source>
        <dbReference type="ARBA" id="ARBA00022448"/>
    </source>
</evidence>
<accession>A0A1V9Y4X8</accession>
<evidence type="ECO:0000256" key="8">
    <source>
        <dbReference type="ARBA" id="ARBA00031345"/>
    </source>
</evidence>
<keyword evidence="10" id="KW-1185">Reference proteome</keyword>
<dbReference type="PANTHER" id="PTHR21443:SF0">
    <property type="entry name" value="CONSERVED OLIGOMERIC GOLGI COMPLEX SUBUNIT 7"/>
    <property type="match status" value="1"/>
</dbReference>
<dbReference type="InterPro" id="IPR019335">
    <property type="entry name" value="COG7"/>
</dbReference>
<evidence type="ECO:0000256" key="1">
    <source>
        <dbReference type="ARBA" id="ARBA00004395"/>
    </source>
</evidence>
<dbReference type="Proteomes" id="UP000243579">
    <property type="component" value="Unassembled WGS sequence"/>
</dbReference>
<dbReference type="GO" id="GO:0017119">
    <property type="term" value="C:Golgi transport complex"/>
    <property type="evidence" value="ECO:0007669"/>
    <property type="project" value="InterPro"/>
</dbReference>
<dbReference type="GO" id="GO:0007030">
    <property type="term" value="P:Golgi organization"/>
    <property type="evidence" value="ECO:0007669"/>
    <property type="project" value="TreeGrafter"/>
</dbReference>
<comment type="caution">
    <text evidence="9">The sequence shown here is derived from an EMBL/GenBank/DDBJ whole genome shotgun (WGS) entry which is preliminary data.</text>
</comment>
<evidence type="ECO:0000313" key="10">
    <source>
        <dbReference type="Proteomes" id="UP000243579"/>
    </source>
</evidence>
<comment type="subcellular location">
    <subcellularLocation>
        <location evidence="1">Golgi apparatus membrane</location>
        <topology evidence="1">Peripheral membrane protein</topology>
    </subcellularLocation>
</comment>
<sequence length="770" mass="82870">MDSSVLTVADLGDDVGDIYAWVDAQCSGRDAKAHLESLLPQFHVLSQELSGNLQSCLESFPSFVTHLQLLQLKTTTLGKSLQSNGSSAPKRGASSSPQYDMLAQLHNAKTHMQQCSNALQESAAWKQHSRYVVQATTTIDTTHDLAKLATHLAAMRKSLDTLQSMPGHDERQATMETVSRDVEAALVPQLYALLQEPQLPLSHLQDCMAILGHLGRSAIIEDAYAKRRPAPMHRLWHASAPSDANGVAAFYAEVEAFIAREVRYCQQLFATPLAVVLQLLDATLTPLAGALSALLEAAPGMLLDTFRSAVAFAHQVLVQSVVSWAELSPEDLHSYLQTVFGPYKGVFVEYARLEAAVVTDALAAFVPRGPTLHAPALEELSGRVWPFLEARVQCAAELMAGAVLPDAFDALTSGLTTLATRWGDLMVAPQASKAVVDWAHLHEALAMLKACGGVLVAYRDCQARLRLRVQPTLAAWCPDTTASRVAPRIQLSPTHKGGTNPSLSVTLDDCLSPAKLPMAVAKLWLQSHPSRFHQLQLCNDAVAADDADGIFGPVFEQWTRRVQERTYATVLTPIASVLAPVPAMTSWIEVDADSDLPTFSTLPQALADLLLSLLPQLEPFAESSGLAQALTASQNVDELVHEAWAGVARVFNMPVDDAFVQLGELPGADPDASPAADFVDRWTFVVASGTMAAVLQALAAIPRLSAKGQRQVQGDVAYLQNVLNALGVPAHPLLVTYADRLAGGEGSATVPRSMADKMDLWITRQQATEG</sequence>
<reference evidence="9 10" key="1">
    <citation type="journal article" date="2014" name="Genome Biol. Evol.">
        <title>The secreted proteins of Achlya hypogyna and Thraustotheca clavata identify the ancestral oomycete secretome and reveal gene acquisitions by horizontal gene transfer.</title>
        <authorList>
            <person name="Misner I."/>
            <person name="Blouin N."/>
            <person name="Leonard G."/>
            <person name="Richards T.A."/>
            <person name="Lane C.E."/>
        </authorList>
    </citation>
    <scope>NUCLEOTIDE SEQUENCE [LARGE SCALE GENOMIC DNA]</scope>
    <source>
        <strain evidence="9 10">ATCC 48635</strain>
    </source>
</reference>
<evidence type="ECO:0000256" key="7">
    <source>
        <dbReference type="ARBA" id="ARBA00023136"/>
    </source>
</evidence>
<evidence type="ECO:0000313" key="9">
    <source>
        <dbReference type="EMBL" id="OQR80775.1"/>
    </source>
</evidence>
<proteinExistence type="inferred from homology"/>
<protein>
    <recommendedName>
        <fullName evidence="3">Conserved oligomeric Golgi complex subunit 7</fullName>
    </recommendedName>
    <alternativeName>
        <fullName evidence="8">Component of oligomeric Golgi complex 7</fullName>
    </alternativeName>
</protein>
<dbReference type="STRING" id="1202772.A0A1V9Y4X8"/>
<dbReference type="PANTHER" id="PTHR21443">
    <property type="entry name" value="CONSERVED OLIGOMERIC GOLGI COMPLEX COMPONENT 7"/>
    <property type="match status" value="1"/>
</dbReference>
<comment type="similarity">
    <text evidence="2">Belongs to the COG7 family.</text>
</comment>
<keyword evidence="7" id="KW-0472">Membrane</keyword>
<dbReference type="OrthoDB" id="245173at2759"/>
<evidence type="ECO:0000256" key="5">
    <source>
        <dbReference type="ARBA" id="ARBA00022927"/>
    </source>
</evidence>
<dbReference type="GO" id="GO:0006886">
    <property type="term" value="P:intracellular protein transport"/>
    <property type="evidence" value="ECO:0007669"/>
    <property type="project" value="InterPro"/>
</dbReference>
<dbReference type="GO" id="GO:0006890">
    <property type="term" value="P:retrograde vesicle-mediated transport, Golgi to endoplasmic reticulum"/>
    <property type="evidence" value="ECO:0007669"/>
    <property type="project" value="TreeGrafter"/>
</dbReference>